<reference evidence="3" key="1">
    <citation type="submission" date="2021-07" db="EMBL/GenBank/DDBJ databases">
        <title>Aureisphaera sp. CAU 1614 isolated from sea sediment.</title>
        <authorList>
            <person name="Kim W."/>
        </authorList>
    </citation>
    <scope>NUCLEOTIDE SEQUENCE</scope>
    <source>
        <strain evidence="3">CAU 1614</strain>
    </source>
</reference>
<dbReference type="PANTHER" id="PTHR43179">
    <property type="entry name" value="RHAMNOSYLTRANSFERASE WBBL"/>
    <property type="match status" value="1"/>
</dbReference>
<dbReference type="RefSeq" id="WP_219052877.1">
    <property type="nucleotide sequence ID" value="NZ_JAHWDP010000003.1"/>
</dbReference>
<dbReference type="Proteomes" id="UP001138686">
    <property type="component" value="Unassembled WGS sequence"/>
</dbReference>
<proteinExistence type="predicted"/>
<dbReference type="CDD" id="cd04186">
    <property type="entry name" value="GT_2_like_c"/>
    <property type="match status" value="1"/>
</dbReference>
<organism evidence="3 4">
    <name type="scientific">Halomarinibacterium sedimenti</name>
    <dbReference type="NCBI Taxonomy" id="2857106"/>
    <lineage>
        <taxon>Bacteria</taxon>
        <taxon>Pseudomonadati</taxon>
        <taxon>Bacteroidota</taxon>
        <taxon>Flavobacteriia</taxon>
        <taxon>Flavobacteriales</taxon>
        <taxon>Flavobacteriaceae</taxon>
        <taxon>Halomarinibacterium</taxon>
    </lineage>
</organism>
<dbReference type="AlphaFoldDB" id="A0A9X1FPF9"/>
<feature type="transmembrane region" description="Helical" evidence="1">
    <location>
        <begin position="256"/>
        <end position="275"/>
    </location>
</feature>
<keyword evidence="1" id="KW-0812">Transmembrane</keyword>
<accession>A0A9X1FPF9</accession>
<feature type="domain" description="Glycosyltransferase 2-like" evidence="2">
    <location>
        <begin position="5"/>
        <end position="186"/>
    </location>
</feature>
<comment type="caution">
    <text evidence="3">The sequence shown here is derived from an EMBL/GenBank/DDBJ whole genome shotgun (WGS) entry which is preliminary data.</text>
</comment>
<dbReference type="PANTHER" id="PTHR43179:SF7">
    <property type="entry name" value="RHAMNOSYLTRANSFERASE WBBL"/>
    <property type="match status" value="1"/>
</dbReference>
<keyword evidence="1" id="KW-0472">Membrane</keyword>
<evidence type="ECO:0000313" key="3">
    <source>
        <dbReference type="EMBL" id="MBW2938365.1"/>
    </source>
</evidence>
<sequence length="310" mass="35736">MIDISVILINYNSENYTINCLKSLFSHTSKKINCEFIIVDNASKKYSYFKVKEFVDSIIHNHNIKLVRSNINTGFGGGNMIGVQHASGKYFAFINNDTYLENDCLMILKLFMDSHPNVGVCGPQAFSEGKTKIKPTIDHFASVSREILGRKFLEKINPSKYPKRKILYNSPQKGQYVAGSFMFFRSNDFNAVGGFDTNIFLFHEETDICKRLLNINKLAYLVPEGIFIHYHGASTPKSVKYKIELKISLLYVVRKHYGLISFYVLLTFLQIKYFFSSIVKPKYRKLFYILLLQAPLSKSLKQQQKIESIF</sequence>
<keyword evidence="1" id="KW-1133">Transmembrane helix</keyword>
<evidence type="ECO:0000259" key="2">
    <source>
        <dbReference type="Pfam" id="PF00535"/>
    </source>
</evidence>
<evidence type="ECO:0000256" key="1">
    <source>
        <dbReference type="SAM" id="Phobius"/>
    </source>
</evidence>
<dbReference type="EMBL" id="JAHWDP010000003">
    <property type="protein sequence ID" value="MBW2938365.1"/>
    <property type="molecule type" value="Genomic_DNA"/>
</dbReference>
<dbReference type="Pfam" id="PF00535">
    <property type="entry name" value="Glycos_transf_2"/>
    <property type="match status" value="1"/>
</dbReference>
<name>A0A9X1FPF9_9FLAO</name>
<gene>
    <name evidence="3" type="ORF">KXJ69_09625</name>
</gene>
<dbReference type="InterPro" id="IPR001173">
    <property type="entry name" value="Glyco_trans_2-like"/>
</dbReference>
<protein>
    <submittedName>
        <fullName evidence="3">Glycosyltransferase family 2 protein</fullName>
    </submittedName>
</protein>
<keyword evidence="4" id="KW-1185">Reference proteome</keyword>
<evidence type="ECO:0000313" key="4">
    <source>
        <dbReference type="Proteomes" id="UP001138686"/>
    </source>
</evidence>